<dbReference type="EMBL" id="CAEZTM010000016">
    <property type="protein sequence ID" value="CAB4567507.1"/>
    <property type="molecule type" value="Genomic_DNA"/>
</dbReference>
<protein>
    <submittedName>
        <fullName evidence="4">Unannotated protein</fullName>
    </submittedName>
</protein>
<dbReference type="Pfam" id="PF09323">
    <property type="entry name" value="DUF1980"/>
    <property type="match status" value="1"/>
</dbReference>
<keyword evidence="1" id="KW-0812">Transmembrane</keyword>
<feature type="domain" description="DUF1980" evidence="2">
    <location>
        <begin position="12"/>
        <end position="117"/>
    </location>
</feature>
<gene>
    <name evidence="4" type="ORF">UFOPK1684_00507</name>
</gene>
<organism evidence="4">
    <name type="scientific">freshwater metagenome</name>
    <dbReference type="NCBI Taxonomy" id="449393"/>
    <lineage>
        <taxon>unclassified sequences</taxon>
        <taxon>metagenomes</taxon>
        <taxon>ecological metagenomes</taxon>
    </lineage>
</organism>
<evidence type="ECO:0000259" key="3">
    <source>
        <dbReference type="Pfam" id="PF21537"/>
    </source>
</evidence>
<dbReference type="InterPro" id="IPR052955">
    <property type="entry name" value="UPF0703_membrane_permease"/>
</dbReference>
<feature type="transmembrane region" description="Helical" evidence="1">
    <location>
        <begin position="83"/>
        <end position="104"/>
    </location>
</feature>
<evidence type="ECO:0000259" key="2">
    <source>
        <dbReference type="Pfam" id="PF09323"/>
    </source>
</evidence>
<accession>A0A6J6DU68</accession>
<dbReference type="InterPro" id="IPR015402">
    <property type="entry name" value="DUF1980"/>
</dbReference>
<reference evidence="4" key="1">
    <citation type="submission" date="2020-05" db="EMBL/GenBank/DDBJ databases">
        <authorList>
            <person name="Chiriac C."/>
            <person name="Salcher M."/>
            <person name="Ghai R."/>
            <person name="Kavagutti S V."/>
        </authorList>
    </citation>
    <scope>NUCLEOTIDE SEQUENCE</scope>
</reference>
<proteinExistence type="predicted"/>
<dbReference type="NCBIfam" id="TIGR03943">
    <property type="entry name" value="TIGR03943 family putative permease subunit"/>
    <property type="match status" value="1"/>
</dbReference>
<name>A0A6J6DU68_9ZZZZ</name>
<feature type="domain" description="DUF1980" evidence="3">
    <location>
        <begin position="155"/>
        <end position="255"/>
    </location>
</feature>
<dbReference type="Pfam" id="PF21537">
    <property type="entry name" value="DUF1980_C"/>
    <property type="match status" value="1"/>
</dbReference>
<dbReference type="InterPro" id="IPR048447">
    <property type="entry name" value="DUF1980_C"/>
</dbReference>
<feature type="transmembrane region" description="Helical" evidence="1">
    <location>
        <begin position="38"/>
        <end position="58"/>
    </location>
</feature>
<keyword evidence="1" id="KW-0472">Membrane</keyword>
<dbReference type="AlphaFoldDB" id="A0A6J6DU68"/>
<keyword evidence="1" id="KW-1133">Transmembrane helix</keyword>
<dbReference type="InterPro" id="IPR048493">
    <property type="entry name" value="DUF1980_N"/>
</dbReference>
<feature type="transmembrane region" description="Helical" evidence="1">
    <location>
        <begin position="7"/>
        <end position="26"/>
    </location>
</feature>
<evidence type="ECO:0000256" key="1">
    <source>
        <dbReference type="SAM" id="Phobius"/>
    </source>
</evidence>
<evidence type="ECO:0000313" key="4">
    <source>
        <dbReference type="EMBL" id="CAB4567507.1"/>
    </source>
</evidence>
<sequence>MWRRFLEWRGVIAIAVLASVSLWLGVEGRLGFYIHPRYNLFTMVMASIAIVLLMIAVATRRDRHHGHEHTQSQGRRRSRERRLARGETMSLGFIACVVATVLVLPPATLSSATADNRSSNAVDALGSPEGLDGEGGLEIYETLTVRDWASLLSQNQNPSYYRSKPVNTVGVVTASEDSPDVFLLTRFVVTCCAVDAQPVSIPVYMPDWQGEVQLDSWVRIEGGFQPAPSGVTNSPVVIVPLSITDEEVPNEPYLF</sequence>
<dbReference type="PANTHER" id="PTHR40047:SF1">
    <property type="entry name" value="UPF0703 PROTEIN YCGQ"/>
    <property type="match status" value="1"/>
</dbReference>
<dbReference type="PANTHER" id="PTHR40047">
    <property type="entry name" value="UPF0703 PROTEIN YCGQ"/>
    <property type="match status" value="1"/>
</dbReference>